<organism evidence="4 5">
    <name type="scientific">Neodothiora populina</name>
    <dbReference type="NCBI Taxonomy" id="2781224"/>
    <lineage>
        <taxon>Eukaryota</taxon>
        <taxon>Fungi</taxon>
        <taxon>Dikarya</taxon>
        <taxon>Ascomycota</taxon>
        <taxon>Pezizomycotina</taxon>
        <taxon>Dothideomycetes</taxon>
        <taxon>Dothideomycetidae</taxon>
        <taxon>Dothideales</taxon>
        <taxon>Dothioraceae</taxon>
        <taxon>Neodothiora</taxon>
    </lineage>
</organism>
<evidence type="ECO:0000259" key="3">
    <source>
        <dbReference type="Pfam" id="PF05368"/>
    </source>
</evidence>
<dbReference type="InterPro" id="IPR045312">
    <property type="entry name" value="PCBER-like"/>
</dbReference>
<dbReference type="Pfam" id="PF05368">
    <property type="entry name" value="NmrA"/>
    <property type="match status" value="1"/>
</dbReference>
<accession>A0ABR3PGF3</accession>
<proteinExistence type="predicted"/>
<evidence type="ECO:0000313" key="5">
    <source>
        <dbReference type="Proteomes" id="UP001562354"/>
    </source>
</evidence>
<evidence type="ECO:0000256" key="1">
    <source>
        <dbReference type="ARBA" id="ARBA00022857"/>
    </source>
</evidence>
<gene>
    <name evidence="4" type="ORF">AAFC00_002150</name>
</gene>
<dbReference type="PANTHER" id="PTHR47706:SF7">
    <property type="entry name" value="CIPA-LIKE, PUTATIVE (AFU_ORTHOLOGUE AFUA_1G01630)-RELATED"/>
    <property type="match status" value="1"/>
</dbReference>
<dbReference type="InterPro" id="IPR008030">
    <property type="entry name" value="NmrA-like"/>
</dbReference>
<reference evidence="4 5" key="1">
    <citation type="submission" date="2024-07" db="EMBL/GenBank/DDBJ databases">
        <title>Draft sequence of the Neodothiora populina.</title>
        <authorList>
            <person name="Drown D.D."/>
            <person name="Schuette U.S."/>
            <person name="Buechlein A.B."/>
            <person name="Rusch D.R."/>
            <person name="Winton L.W."/>
            <person name="Adams G.A."/>
        </authorList>
    </citation>
    <scope>NUCLEOTIDE SEQUENCE [LARGE SCALE GENOMIC DNA]</scope>
    <source>
        <strain evidence="4 5">CPC 39397</strain>
    </source>
</reference>
<dbReference type="EMBL" id="JBFMKM010000007">
    <property type="protein sequence ID" value="KAL1305234.1"/>
    <property type="molecule type" value="Genomic_DNA"/>
</dbReference>
<comment type="caution">
    <text evidence="4">The sequence shown here is derived from an EMBL/GenBank/DDBJ whole genome shotgun (WGS) entry which is preliminary data.</text>
</comment>
<dbReference type="SUPFAM" id="SSF51735">
    <property type="entry name" value="NAD(P)-binding Rossmann-fold domains"/>
    <property type="match status" value="1"/>
</dbReference>
<keyword evidence="5" id="KW-1185">Reference proteome</keyword>
<evidence type="ECO:0000256" key="2">
    <source>
        <dbReference type="ARBA" id="ARBA00023002"/>
    </source>
</evidence>
<keyword evidence="1" id="KW-0521">NADP</keyword>
<feature type="domain" description="NmrA-like" evidence="3">
    <location>
        <begin position="9"/>
        <end position="142"/>
    </location>
</feature>
<sequence length="324" mass="35810">MDSKNYIEKVAIVGAGGNCGSYIAEALLKTKKHNVSAVTRADSTNKLPEGVNRIEVDYNDQSSLVHALQGQDALIITMSVTAQPGTEAKLIDAAAEAGVPWILPNEWGVDSTNTSQSEDILIATPKRQLRKQILDLGVSSFIGVSTGFWYEWSLAVPIAFGFDFKAREVTLYDEGDTRISISTWPQVGRAAASLLSLKIHPDDESDNSPCLEKFKNDFIYVNSFTVSQKELLESALRVTGTSLQDWNVKKEPVKARYADGLKEFQGGDRMGFGKLLYARVFYPDDSGNTEKTRGLENKLLGLPKEDMDEYTRLAIERSKTVQWG</sequence>
<dbReference type="Gene3D" id="3.40.50.720">
    <property type="entry name" value="NAD(P)-binding Rossmann-like Domain"/>
    <property type="match status" value="1"/>
</dbReference>
<dbReference type="InterPro" id="IPR036291">
    <property type="entry name" value="NAD(P)-bd_dom_sf"/>
</dbReference>
<dbReference type="InterPro" id="IPR051609">
    <property type="entry name" value="NmrA/Isoflavone_reductase-like"/>
</dbReference>
<evidence type="ECO:0000313" key="4">
    <source>
        <dbReference type="EMBL" id="KAL1305234.1"/>
    </source>
</evidence>
<protein>
    <recommendedName>
        <fullName evidence="3">NmrA-like domain-containing protein</fullName>
    </recommendedName>
</protein>
<dbReference type="Gene3D" id="3.90.25.10">
    <property type="entry name" value="UDP-galactose 4-epimerase, domain 1"/>
    <property type="match status" value="1"/>
</dbReference>
<dbReference type="Proteomes" id="UP001562354">
    <property type="component" value="Unassembled WGS sequence"/>
</dbReference>
<dbReference type="CDD" id="cd05259">
    <property type="entry name" value="PCBER_SDR_a"/>
    <property type="match status" value="1"/>
</dbReference>
<dbReference type="PANTHER" id="PTHR47706">
    <property type="entry name" value="NMRA-LIKE FAMILY PROTEIN"/>
    <property type="match status" value="1"/>
</dbReference>
<dbReference type="GeneID" id="95975852"/>
<dbReference type="RefSeq" id="XP_069201507.1">
    <property type="nucleotide sequence ID" value="XM_069341433.1"/>
</dbReference>
<keyword evidence="2" id="KW-0560">Oxidoreductase</keyword>
<name>A0ABR3PGF3_9PEZI</name>